<dbReference type="PANTHER" id="PTHR47214">
    <property type="entry name" value="PROTEIN ROUGH SHEATH 2 HOMOLOG"/>
    <property type="match status" value="1"/>
</dbReference>
<feature type="region of interest" description="Disordered" evidence="8">
    <location>
        <begin position="259"/>
        <end position="279"/>
    </location>
</feature>
<dbReference type="FunFam" id="1.10.10.60:FF:000449">
    <property type="entry name" value="MYB-related transcription factor"/>
    <property type="match status" value="1"/>
</dbReference>
<dbReference type="PROSITE" id="PS51294">
    <property type="entry name" value="HTH_MYB"/>
    <property type="match status" value="2"/>
</dbReference>
<evidence type="ECO:0000256" key="4">
    <source>
        <dbReference type="ARBA" id="ARBA00023125"/>
    </source>
</evidence>
<dbReference type="OMA" id="PERSGNC"/>
<dbReference type="InterPro" id="IPR009057">
    <property type="entry name" value="Homeodomain-like_sf"/>
</dbReference>
<feature type="domain" description="HTH myb-type" evidence="10">
    <location>
        <begin position="5"/>
        <end position="59"/>
    </location>
</feature>
<dbReference type="AlphaFoldDB" id="D8R2H7"/>
<evidence type="ECO:0000256" key="7">
    <source>
        <dbReference type="SAM" id="Coils"/>
    </source>
</evidence>
<dbReference type="Proteomes" id="UP000001514">
    <property type="component" value="Unassembled WGS sequence"/>
</dbReference>
<dbReference type="InterPro" id="IPR017930">
    <property type="entry name" value="Myb_dom"/>
</dbReference>
<feature type="domain" description="Myb-like" evidence="9">
    <location>
        <begin position="60"/>
        <end position="110"/>
    </location>
</feature>
<keyword evidence="6" id="KW-0539">Nucleus</keyword>
<dbReference type="Pfam" id="PF13921">
    <property type="entry name" value="Myb_DNA-bind_6"/>
    <property type="match status" value="1"/>
</dbReference>
<reference evidence="11 12" key="1">
    <citation type="journal article" date="2011" name="Science">
        <title>The Selaginella genome identifies genetic changes associated with the evolution of vascular plants.</title>
        <authorList>
            <person name="Banks J.A."/>
            <person name="Nishiyama T."/>
            <person name="Hasebe M."/>
            <person name="Bowman J.L."/>
            <person name="Gribskov M."/>
            <person name="dePamphilis C."/>
            <person name="Albert V.A."/>
            <person name="Aono N."/>
            <person name="Aoyama T."/>
            <person name="Ambrose B.A."/>
            <person name="Ashton N.W."/>
            <person name="Axtell M.J."/>
            <person name="Barker E."/>
            <person name="Barker M.S."/>
            <person name="Bennetzen J.L."/>
            <person name="Bonawitz N.D."/>
            <person name="Chapple C."/>
            <person name="Cheng C."/>
            <person name="Correa L.G."/>
            <person name="Dacre M."/>
            <person name="DeBarry J."/>
            <person name="Dreyer I."/>
            <person name="Elias M."/>
            <person name="Engstrom E.M."/>
            <person name="Estelle M."/>
            <person name="Feng L."/>
            <person name="Finet C."/>
            <person name="Floyd S.K."/>
            <person name="Frommer W.B."/>
            <person name="Fujita T."/>
            <person name="Gramzow L."/>
            <person name="Gutensohn M."/>
            <person name="Harholt J."/>
            <person name="Hattori M."/>
            <person name="Heyl A."/>
            <person name="Hirai T."/>
            <person name="Hiwatashi Y."/>
            <person name="Ishikawa M."/>
            <person name="Iwata M."/>
            <person name="Karol K.G."/>
            <person name="Koehler B."/>
            <person name="Kolukisaoglu U."/>
            <person name="Kubo M."/>
            <person name="Kurata T."/>
            <person name="Lalonde S."/>
            <person name="Li K."/>
            <person name="Li Y."/>
            <person name="Litt A."/>
            <person name="Lyons E."/>
            <person name="Manning G."/>
            <person name="Maruyama T."/>
            <person name="Michael T.P."/>
            <person name="Mikami K."/>
            <person name="Miyazaki S."/>
            <person name="Morinaga S."/>
            <person name="Murata T."/>
            <person name="Mueller-Roeber B."/>
            <person name="Nelson D.R."/>
            <person name="Obara M."/>
            <person name="Oguri Y."/>
            <person name="Olmstead R.G."/>
            <person name="Onodera N."/>
            <person name="Petersen B.L."/>
            <person name="Pils B."/>
            <person name="Prigge M."/>
            <person name="Rensing S.A."/>
            <person name="Riano-Pachon D.M."/>
            <person name="Roberts A.W."/>
            <person name="Sato Y."/>
            <person name="Scheller H.V."/>
            <person name="Schulz B."/>
            <person name="Schulz C."/>
            <person name="Shakirov E.V."/>
            <person name="Shibagaki N."/>
            <person name="Shinohara N."/>
            <person name="Shippen D.E."/>
            <person name="Soerensen I."/>
            <person name="Sotooka R."/>
            <person name="Sugimoto N."/>
            <person name="Sugita M."/>
            <person name="Sumikawa N."/>
            <person name="Tanurdzic M."/>
            <person name="Theissen G."/>
            <person name="Ulvskov P."/>
            <person name="Wakazuki S."/>
            <person name="Weng J.K."/>
            <person name="Willats W.W."/>
            <person name="Wipf D."/>
            <person name="Wolf P.G."/>
            <person name="Yang L."/>
            <person name="Zimmer A.D."/>
            <person name="Zhu Q."/>
            <person name="Mitros T."/>
            <person name="Hellsten U."/>
            <person name="Loque D."/>
            <person name="Otillar R."/>
            <person name="Salamov A."/>
            <person name="Schmutz J."/>
            <person name="Shapiro H."/>
            <person name="Lindquist E."/>
            <person name="Lucas S."/>
            <person name="Rokhsar D."/>
            <person name="Grigoriev I.V."/>
        </authorList>
    </citation>
    <scope>NUCLEOTIDE SEQUENCE [LARGE SCALE GENOMIC DNA]</scope>
</reference>
<dbReference type="KEGG" id="smo:SELMODRAFT_270481"/>
<evidence type="ECO:0000259" key="9">
    <source>
        <dbReference type="PROSITE" id="PS50090"/>
    </source>
</evidence>
<dbReference type="STRING" id="88036.D8R2H7"/>
<evidence type="ECO:0000313" key="11">
    <source>
        <dbReference type="EMBL" id="EFJ34071.1"/>
    </source>
</evidence>
<keyword evidence="7" id="KW-0175">Coiled coil</keyword>
<keyword evidence="4" id="KW-0238">DNA-binding</keyword>
<evidence type="ECO:0000256" key="8">
    <source>
        <dbReference type="SAM" id="MobiDB-lite"/>
    </source>
</evidence>
<keyword evidence="2" id="KW-0677">Repeat</keyword>
<dbReference type="eggNOG" id="KOG0048">
    <property type="taxonomic scope" value="Eukaryota"/>
</dbReference>
<organism evidence="12">
    <name type="scientific">Selaginella moellendorffii</name>
    <name type="common">Spikemoss</name>
    <dbReference type="NCBI Taxonomy" id="88036"/>
    <lineage>
        <taxon>Eukaryota</taxon>
        <taxon>Viridiplantae</taxon>
        <taxon>Streptophyta</taxon>
        <taxon>Embryophyta</taxon>
        <taxon>Tracheophyta</taxon>
        <taxon>Lycopodiopsida</taxon>
        <taxon>Selaginellales</taxon>
        <taxon>Selaginellaceae</taxon>
        <taxon>Selaginella</taxon>
    </lineage>
</organism>
<evidence type="ECO:0000256" key="1">
    <source>
        <dbReference type="ARBA" id="ARBA00004123"/>
    </source>
</evidence>
<dbReference type="PROSITE" id="PS50090">
    <property type="entry name" value="MYB_LIKE"/>
    <property type="match status" value="2"/>
</dbReference>
<dbReference type="Gramene" id="EFJ34071">
    <property type="protein sequence ID" value="EFJ34071"/>
    <property type="gene ID" value="SELMODRAFT_270481"/>
</dbReference>
<evidence type="ECO:0000256" key="2">
    <source>
        <dbReference type="ARBA" id="ARBA00022737"/>
    </source>
</evidence>
<dbReference type="PANTHER" id="PTHR47214:SF1">
    <property type="entry name" value="PROTEIN ROUGH SHEATH 2 HOMOLOG"/>
    <property type="match status" value="1"/>
</dbReference>
<dbReference type="SUPFAM" id="SSF46689">
    <property type="entry name" value="Homeodomain-like"/>
    <property type="match status" value="1"/>
</dbReference>
<keyword evidence="12" id="KW-1185">Reference proteome</keyword>
<evidence type="ECO:0000256" key="3">
    <source>
        <dbReference type="ARBA" id="ARBA00023015"/>
    </source>
</evidence>
<protein>
    <submittedName>
        <fullName evidence="11">Uncharacterized protein ARP-2</fullName>
    </submittedName>
</protein>
<evidence type="ECO:0000256" key="5">
    <source>
        <dbReference type="ARBA" id="ARBA00023163"/>
    </source>
</evidence>
<gene>
    <name evidence="11" type="primary">ARP-2</name>
    <name evidence="11" type="ORF">SELMODRAFT_270481</name>
</gene>
<dbReference type="GO" id="GO:0005634">
    <property type="term" value="C:nucleus"/>
    <property type="evidence" value="ECO:0007669"/>
    <property type="project" value="UniProtKB-SubCell"/>
</dbReference>
<dbReference type="EMBL" id="GL377570">
    <property type="protein sequence ID" value="EFJ34071.1"/>
    <property type="molecule type" value="Genomic_DNA"/>
</dbReference>
<dbReference type="InterPro" id="IPR001005">
    <property type="entry name" value="SANT/Myb"/>
</dbReference>
<feature type="domain" description="Myb-like" evidence="9">
    <location>
        <begin position="10"/>
        <end position="59"/>
    </location>
</feature>
<dbReference type="OrthoDB" id="2143914at2759"/>
<evidence type="ECO:0000256" key="6">
    <source>
        <dbReference type="ARBA" id="ARBA00023242"/>
    </source>
</evidence>
<dbReference type="SMART" id="SM00717">
    <property type="entry name" value="SANT"/>
    <property type="match status" value="2"/>
</dbReference>
<dbReference type="GeneID" id="9660237"/>
<feature type="domain" description="HTH myb-type" evidence="10">
    <location>
        <begin position="60"/>
        <end position="114"/>
    </location>
</feature>
<dbReference type="InParanoid" id="D8R2H7"/>
<sequence>MKMSIATKDRQRWQPEEDAILCAYVTQYGADDWNLISERMGEPLDRDPKSCHERWKNYLKPGIKKGPLTDEEQQLVIKLQTKYGNKWKRIAAEVPGRTAKRLGKWWEVYKERLIKDKKKLLSTHAATGNCDSMVTETMHLQALGPGFSRPFLSSTPDLCVNGAPAFSTSTPDANDICGPPTVCQDHFGNNASGVTTTEALSGDETLLTLGPSTTFQKQFPMEVVATSGMTMPKWIPKKLEIQIASTLTESSLSLSSSRTADEGLDCLDPASESSDNNEGSNLSMFELFKELREQRENWIQQKKGISSKLKELKQQLECEKAEKQRQKIQEVDARVKALKEEKKQFLQKVEQDYSELVSNLERDAEMKEKKLTEAWTLKYDKLVHTYERYTLSGPVFHAE</sequence>
<proteinExistence type="predicted"/>
<dbReference type="GO" id="GO:0006355">
    <property type="term" value="P:regulation of DNA-templated transcription"/>
    <property type="evidence" value="ECO:0007669"/>
    <property type="project" value="UniProtKB-ARBA"/>
</dbReference>
<dbReference type="CDD" id="cd00167">
    <property type="entry name" value="SANT"/>
    <property type="match status" value="2"/>
</dbReference>
<keyword evidence="3" id="KW-0805">Transcription regulation</keyword>
<name>D8R2H7_SELML</name>
<comment type="subcellular location">
    <subcellularLocation>
        <location evidence="1">Nucleus</location>
    </subcellularLocation>
</comment>
<evidence type="ECO:0000259" key="10">
    <source>
        <dbReference type="PROSITE" id="PS51294"/>
    </source>
</evidence>
<dbReference type="FunCoup" id="D8R2H7">
    <property type="interactions" value="360"/>
</dbReference>
<evidence type="ECO:0000313" key="12">
    <source>
        <dbReference type="Proteomes" id="UP000001514"/>
    </source>
</evidence>
<dbReference type="GO" id="GO:0003677">
    <property type="term" value="F:DNA binding"/>
    <property type="evidence" value="ECO:0007669"/>
    <property type="project" value="UniProtKB-KW"/>
</dbReference>
<keyword evidence="5" id="KW-0804">Transcription</keyword>
<accession>D8R2H7</accession>
<feature type="coiled-coil region" evidence="7">
    <location>
        <begin position="295"/>
        <end position="370"/>
    </location>
</feature>
<dbReference type="HOGENOM" id="CLU_864276_0_0_1"/>
<dbReference type="Gene3D" id="1.10.10.60">
    <property type="entry name" value="Homeodomain-like"/>
    <property type="match status" value="2"/>
</dbReference>
<dbReference type="InterPro" id="IPR052844">
    <property type="entry name" value="Leaf_Dev_Regulator"/>
</dbReference>